<keyword evidence="3" id="KW-1185">Reference proteome</keyword>
<evidence type="ECO:0000313" key="3">
    <source>
        <dbReference type="Proteomes" id="UP000799440"/>
    </source>
</evidence>
<feature type="region of interest" description="Disordered" evidence="1">
    <location>
        <begin position="282"/>
        <end position="313"/>
    </location>
</feature>
<dbReference type="EMBL" id="MU006600">
    <property type="protein sequence ID" value="KAF2743077.1"/>
    <property type="molecule type" value="Genomic_DNA"/>
</dbReference>
<dbReference type="AlphaFoldDB" id="A0A6A6V1I9"/>
<accession>A0A6A6V1I9</accession>
<proteinExistence type="predicted"/>
<evidence type="ECO:0000256" key="1">
    <source>
        <dbReference type="SAM" id="MobiDB-lite"/>
    </source>
</evidence>
<protein>
    <submittedName>
        <fullName evidence="2">Uncharacterized protein</fullName>
    </submittedName>
</protein>
<evidence type="ECO:0000313" key="2">
    <source>
        <dbReference type="EMBL" id="KAF2743077.1"/>
    </source>
</evidence>
<organism evidence="2 3">
    <name type="scientific">Sporormia fimetaria CBS 119925</name>
    <dbReference type="NCBI Taxonomy" id="1340428"/>
    <lineage>
        <taxon>Eukaryota</taxon>
        <taxon>Fungi</taxon>
        <taxon>Dikarya</taxon>
        <taxon>Ascomycota</taxon>
        <taxon>Pezizomycotina</taxon>
        <taxon>Dothideomycetes</taxon>
        <taxon>Pleosporomycetidae</taxon>
        <taxon>Pleosporales</taxon>
        <taxon>Sporormiaceae</taxon>
        <taxon>Sporormia</taxon>
    </lineage>
</organism>
<gene>
    <name evidence="2" type="ORF">M011DRAFT_461882</name>
</gene>
<reference evidence="2" key="1">
    <citation type="journal article" date="2020" name="Stud. Mycol.">
        <title>101 Dothideomycetes genomes: a test case for predicting lifestyles and emergence of pathogens.</title>
        <authorList>
            <person name="Haridas S."/>
            <person name="Albert R."/>
            <person name="Binder M."/>
            <person name="Bloem J."/>
            <person name="Labutti K."/>
            <person name="Salamov A."/>
            <person name="Andreopoulos B."/>
            <person name="Baker S."/>
            <person name="Barry K."/>
            <person name="Bills G."/>
            <person name="Bluhm B."/>
            <person name="Cannon C."/>
            <person name="Castanera R."/>
            <person name="Culley D."/>
            <person name="Daum C."/>
            <person name="Ezra D."/>
            <person name="Gonzalez J."/>
            <person name="Henrissat B."/>
            <person name="Kuo A."/>
            <person name="Liang C."/>
            <person name="Lipzen A."/>
            <person name="Lutzoni F."/>
            <person name="Magnuson J."/>
            <person name="Mondo S."/>
            <person name="Nolan M."/>
            <person name="Ohm R."/>
            <person name="Pangilinan J."/>
            <person name="Park H.-J."/>
            <person name="Ramirez L."/>
            <person name="Alfaro M."/>
            <person name="Sun H."/>
            <person name="Tritt A."/>
            <person name="Yoshinaga Y."/>
            <person name="Zwiers L.-H."/>
            <person name="Turgeon B."/>
            <person name="Goodwin S."/>
            <person name="Spatafora J."/>
            <person name="Crous P."/>
            <person name="Grigoriev I."/>
        </authorList>
    </citation>
    <scope>NUCLEOTIDE SEQUENCE</scope>
    <source>
        <strain evidence="2">CBS 119925</strain>
    </source>
</reference>
<name>A0A6A6V1I9_9PLEO</name>
<dbReference type="Proteomes" id="UP000799440">
    <property type="component" value="Unassembled WGS sequence"/>
</dbReference>
<sequence>MPLSAGHGNACSVFFQAATLFVGLGPLAPAARGHLADRDGFPAAWFITCGVECTAPARRCRKNNGSDRRRPPTIIRARVAAHPQPRQARCDSREGVAKSILCTAWRRGFVPRNCARQLAASSRMISRCAAYLLASAAGWQEFVRTVCTQCGRFAGSVTMKNCTIMISRPVDRPRRGLSLVSAHDPCSALNPGTRDAGVAAKWNQRMQAPAPMWVCGFPPCVRRNFGLEIRPESSRGCRGFEAIATPTSAGCRAAIGPAAQMTNALGCHGICCRASPAEPGSLGTRRYSPAGNNGQLLSAPDHQPSSNLQRPPFTHGQEDGRVFLAQSLSMWLLNNCTGVFLYCTLQLPVSDCCHSCMQIETPAQGAFSRPPRSELICPPLHTVRKCLAGAFCHSVTLCYATPGVARQPGNLILTCYLLLSYHDIRAQAPTPVYICYWYTCYSQPASINDRLHTACVSTLLQRRVAFPTWAAPACIVSQLCHEICGILTLAHRPGGPVISRLSTQVHVVSALSRRLGLCSQTAAETGHSSDPKAVIQAWASLHWSTRA</sequence>